<evidence type="ECO:0000313" key="2">
    <source>
        <dbReference type="Proteomes" id="UP001442841"/>
    </source>
</evidence>
<dbReference type="Proteomes" id="UP001442841">
    <property type="component" value="Chromosome"/>
</dbReference>
<accession>A0ABZ3FPZ8</accession>
<dbReference type="InterPro" id="IPR047715">
    <property type="entry name" value="EboA_dom"/>
</dbReference>
<protein>
    <submittedName>
        <fullName evidence="1">EboA domain-containing protein</fullName>
    </submittedName>
</protein>
<gene>
    <name evidence="1" type="ORF">AADG42_12790</name>
</gene>
<keyword evidence="2" id="KW-1185">Reference proteome</keyword>
<sequence length="211" mass="22783">MTNPTTDWLEQVAAEIAEDPTRIVRHFPAVGRKVGREPLLEDDPQALRGSIDDVARARLVEALIDNVDAATAARVLTDLYRHGDDAERRGVLRGLSAVDADSAVRTADDETTLAKAGIALVNDALRTNDPRLVAAAMGDFSARHLPAVEWRGGVLKCLFMQIPLGAVSALEDRRDAELKVQAQNLADERRAAGRVLSPDLTALINDQPIPA</sequence>
<organism evidence="1 2">
    <name type="scientific">Ammonicoccus fulvus</name>
    <dbReference type="NCBI Taxonomy" id="3138240"/>
    <lineage>
        <taxon>Bacteria</taxon>
        <taxon>Bacillati</taxon>
        <taxon>Actinomycetota</taxon>
        <taxon>Actinomycetes</taxon>
        <taxon>Propionibacteriales</taxon>
        <taxon>Propionibacteriaceae</taxon>
        <taxon>Ammonicoccus</taxon>
    </lineage>
</organism>
<name>A0ABZ3FPZ8_9ACTN</name>
<proteinExistence type="predicted"/>
<evidence type="ECO:0000313" key="1">
    <source>
        <dbReference type="EMBL" id="XAN08141.1"/>
    </source>
</evidence>
<dbReference type="RefSeq" id="WP_425309597.1">
    <property type="nucleotide sequence ID" value="NZ_CP154795.1"/>
</dbReference>
<reference evidence="1 2" key="1">
    <citation type="submission" date="2024-04" db="EMBL/GenBank/DDBJ databases">
        <title>Isolation of an actinomycete strain from pig manure.</title>
        <authorList>
            <person name="Gong T."/>
            <person name="Yu Z."/>
            <person name="An M."/>
            <person name="Wei C."/>
            <person name="Yang W."/>
            <person name="Liu L."/>
        </authorList>
    </citation>
    <scope>NUCLEOTIDE SEQUENCE [LARGE SCALE GENOMIC DNA]</scope>
    <source>
        <strain evidence="1 2">ZF39</strain>
    </source>
</reference>
<dbReference type="NCBIfam" id="NF035938">
    <property type="entry name" value="EboA_domain"/>
    <property type="match status" value="1"/>
</dbReference>
<dbReference type="EMBL" id="CP154795">
    <property type="protein sequence ID" value="XAN08141.1"/>
    <property type="molecule type" value="Genomic_DNA"/>
</dbReference>